<dbReference type="SMART" id="SM00448">
    <property type="entry name" value="REC"/>
    <property type="match status" value="1"/>
</dbReference>
<dbReference type="Gene3D" id="3.40.50.2300">
    <property type="match status" value="1"/>
</dbReference>
<dbReference type="SMART" id="SM00862">
    <property type="entry name" value="Trans_reg_C"/>
    <property type="match status" value="1"/>
</dbReference>
<dbReference type="GO" id="GO:0006355">
    <property type="term" value="P:regulation of DNA-templated transcription"/>
    <property type="evidence" value="ECO:0007669"/>
    <property type="project" value="InterPro"/>
</dbReference>
<dbReference type="Pfam" id="PF00072">
    <property type="entry name" value="Response_reg"/>
    <property type="match status" value="1"/>
</dbReference>
<dbReference type="InterPro" id="IPR001867">
    <property type="entry name" value="OmpR/PhoB-type_DNA-bd"/>
</dbReference>
<dbReference type="PROSITE" id="PS51755">
    <property type="entry name" value="OMPR_PHOB"/>
    <property type="match status" value="1"/>
</dbReference>
<dbReference type="Pfam" id="PF00486">
    <property type="entry name" value="Trans_reg_C"/>
    <property type="match status" value="1"/>
</dbReference>
<dbReference type="InterPro" id="IPR011006">
    <property type="entry name" value="CheY-like_superfamily"/>
</dbReference>
<dbReference type="GO" id="GO:0005829">
    <property type="term" value="C:cytosol"/>
    <property type="evidence" value="ECO:0007669"/>
    <property type="project" value="TreeGrafter"/>
</dbReference>
<name>A0A174I4K7_9ACTN</name>
<dbReference type="RefSeq" id="WP_055250129.1">
    <property type="nucleotide sequence ID" value="NZ_CABIXX010000001.1"/>
</dbReference>
<dbReference type="Proteomes" id="UP000095454">
    <property type="component" value="Unassembled WGS sequence"/>
</dbReference>
<dbReference type="InterPro" id="IPR001789">
    <property type="entry name" value="Sig_transdc_resp-reg_receiver"/>
</dbReference>
<dbReference type="InterPro" id="IPR036388">
    <property type="entry name" value="WH-like_DNA-bd_sf"/>
</dbReference>
<sequence>MARILAVDDERAILDALARVLGRDGHEVVKAEDPTAVPGMDLSRFDLVLCDVMMPGLDGFELVRQIRPDFDGPIVFLTARVAEEDAVAAYGLGADDYVRKPFGAAELRAKVAAHLRRERRPRSHALSFGEVRIDLRARGLAVGGEAVPLTPTEYAICEYLARHPGQVMSRAQIREAVLGWESDADDAAISMQVSRARRKLSEAGADPIATVWGMGYKWQL</sequence>
<dbReference type="PROSITE" id="PS50110">
    <property type="entry name" value="RESPONSE_REGULATORY"/>
    <property type="match status" value="1"/>
</dbReference>
<evidence type="ECO:0000256" key="1">
    <source>
        <dbReference type="ARBA" id="ARBA00023125"/>
    </source>
</evidence>
<protein>
    <submittedName>
        <fullName evidence="2">Transcriptional regulatory protein YycF</fullName>
    </submittedName>
</protein>
<organism evidence="2 3">
    <name type="scientific">Collinsella aerofaciens</name>
    <dbReference type="NCBI Taxonomy" id="74426"/>
    <lineage>
        <taxon>Bacteria</taxon>
        <taxon>Bacillati</taxon>
        <taxon>Actinomycetota</taxon>
        <taxon>Coriobacteriia</taxon>
        <taxon>Coriobacteriales</taxon>
        <taxon>Coriobacteriaceae</taxon>
        <taxon>Collinsella</taxon>
    </lineage>
</organism>
<keyword evidence="1" id="KW-0238">DNA-binding</keyword>
<dbReference type="Gene3D" id="1.10.10.10">
    <property type="entry name" value="Winged helix-like DNA-binding domain superfamily/Winged helix DNA-binding domain"/>
    <property type="match status" value="1"/>
</dbReference>
<dbReference type="PANTHER" id="PTHR48111">
    <property type="entry name" value="REGULATOR OF RPOS"/>
    <property type="match status" value="1"/>
</dbReference>
<proteinExistence type="predicted"/>
<dbReference type="SUPFAM" id="SSF52172">
    <property type="entry name" value="CheY-like"/>
    <property type="match status" value="1"/>
</dbReference>
<dbReference type="GO" id="GO:0000156">
    <property type="term" value="F:phosphorelay response regulator activity"/>
    <property type="evidence" value="ECO:0007669"/>
    <property type="project" value="TreeGrafter"/>
</dbReference>
<accession>A0A174I4K7</accession>
<dbReference type="CDD" id="cd00383">
    <property type="entry name" value="trans_reg_C"/>
    <property type="match status" value="1"/>
</dbReference>
<dbReference type="AlphaFoldDB" id="A0A174I4K7"/>
<gene>
    <name evidence="2" type="primary">yycF_1</name>
    <name evidence="2" type="ORF">ERS852514_00125</name>
</gene>
<dbReference type="EMBL" id="CZAQ01000001">
    <property type="protein sequence ID" value="CUO79975.1"/>
    <property type="molecule type" value="Genomic_DNA"/>
</dbReference>
<reference evidence="2 3" key="1">
    <citation type="submission" date="2015-09" db="EMBL/GenBank/DDBJ databases">
        <authorList>
            <consortium name="Pathogen Informatics"/>
        </authorList>
    </citation>
    <scope>NUCLEOTIDE SEQUENCE [LARGE SCALE GENOMIC DNA]</scope>
    <source>
        <strain evidence="2 3">2789STDY5834902</strain>
    </source>
</reference>
<dbReference type="InterPro" id="IPR039420">
    <property type="entry name" value="WalR-like"/>
</dbReference>
<evidence type="ECO:0000313" key="2">
    <source>
        <dbReference type="EMBL" id="CUO79975.1"/>
    </source>
</evidence>
<dbReference type="CDD" id="cd17574">
    <property type="entry name" value="REC_OmpR"/>
    <property type="match status" value="1"/>
</dbReference>
<evidence type="ECO:0000313" key="3">
    <source>
        <dbReference type="Proteomes" id="UP000095454"/>
    </source>
</evidence>
<dbReference type="GO" id="GO:0032993">
    <property type="term" value="C:protein-DNA complex"/>
    <property type="evidence" value="ECO:0007669"/>
    <property type="project" value="TreeGrafter"/>
</dbReference>
<dbReference type="GO" id="GO:0000976">
    <property type="term" value="F:transcription cis-regulatory region binding"/>
    <property type="evidence" value="ECO:0007669"/>
    <property type="project" value="TreeGrafter"/>
</dbReference>
<dbReference type="PANTHER" id="PTHR48111:SF2">
    <property type="entry name" value="RESPONSE REGULATOR SAER"/>
    <property type="match status" value="1"/>
</dbReference>